<protein>
    <submittedName>
        <fullName evidence="1">Uncharacterized protein</fullName>
    </submittedName>
</protein>
<comment type="caution">
    <text evidence="1">The sequence shown here is derived from an EMBL/GenBank/DDBJ whole genome shotgun (WGS) entry which is preliminary data.</text>
</comment>
<organism evidence="1 2">
    <name type="scientific">Canavalia gladiata</name>
    <name type="common">Sword bean</name>
    <name type="synonym">Dolichos gladiatus</name>
    <dbReference type="NCBI Taxonomy" id="3824"/>
    <lineage>
        <taxon>Eukaryota</taxon>
        <taxon>Viridiplantae</taxon>
        <taxon>Streptophyta</taxon>
        <taxon>Embryophyta</taxon>
        <taxon>Tracheophyta</taxon>
        <taxon>Spermatophyta</taxon>
        <taxon>Magnoliopsida</taxon>
        <taxon>eudicotyledons</taxon>
        <taxon>Gunneridae</taxon>
        <taxon>Pentapetalae</taxon>
        <taxon>rosids</taxon>
        <taxon>fabids</taxon>
        <taxon>Fabales</taxon>
        <taxon>Fabaceae</taxon>
        <taxon>Papilionoideae</taxon>
        <taxon>50 kb inversion clade</taxon>
        <taxon>NPAAA clade</taxon>
        <taxon>indigoferoid/millettioid clade</taxon>
        <taxon>Phaseoleae</taxon>
        <taxon>Canavalia</taxon>
    </lineage>
</organism>
<dbReference type="Proteomes" id="UP001367508">
    <property type="component" value="Unassembled WGS sequence"/>
</dbReference>
<accession>A0AAN9PZ72</accession>
<sequence length="147" mass="16165">MGTIFCCLQNYGEWVPMLLNGPLGFNPPLTVALQPSYWIEVLLACLIRITSRRIQNMVCAGCCDNFGKRDPHSLSISVIIFYKVKDLLVNPQQALPKAEFTVITGSSGSRIDTPQGPYFEFCLARPKGQGSAILLLGSVRWCLQGGL</sequence>
<evidence type="ECO:0000313" key="2">
    <source>
        <dbReference type="Proteomes" id="UP001367508"/>
    </source>
</evidence>
<dbReference type="AlphaFoldDB" id="A0AAN9PZ72"/>
<proteinExistence type="predicted"/>
<dbReference type="EMBL" id="JAYMYQ010000008">
    <property type="protein sequence ID" value="KAK7315797.1"/>
    <property type="molecule type" value="Genomic_DNA"/>
</dbReference>
<gene>
    <name evidence="1" type="ORF">VNO77_34375</name>
</gene>
<keyword evidence="2" id="KW-1185">Reference proteome</keyword>
<reference evidence="1 2" key="1">
    <citation type="submission" date="2024-01" db="EMBL/GenBank/DDBJ databases">
        <title>The genomes of 5 underutilized Papilionoideae crops provide insights into root nodulation and disease resistanc.</title>
        <authorList>
            <person name="Jiang F."/>
        </authorList>
    </citation>
    <scope>NUCLEOTIDE SEQUENCE [LARGE SCALE GENOMIC DNA]</scope>
    <source>
        <strain evidence="1">LVBAO_FW01</strain>
        <tissue evidence="1">Leaves</tissue>
    </source>
</reference>
<name>A0AAN9PZ72_CANGL</name>
<evidence type="ECO:0000313" key="1">
    <source>
        <dbReference type="EMBL" id="KAK7315797.1"/>
    </source>
</evidence>